<comment type="caution">
    <text evidence="1">The sequence shown here is derived from an EMBL/GenBank/DDBJ whole genome shotgun (WGS) entry which is preliminary data.</text>
</comment>
<dbReference type="AlphaFoldDB" id="A0A9X1MQW7"/>
<dbReference type="Proteomes" id="UP001139103">
    <property type="component" value="Unassembled WGS sequence"/>
</dbReference>
<reference evidence="1" key="1">
    <citation type="submission" date="2021-11" db="EMBL/GenBank/DDBJ databases">
        <title>Genome sequence.</title>
        <authorList>
            <person name="Sun Q."/>
        </authorList>
    </citation>
    <scope>NUCLEOTIDE SEQUENCE</scope>
    <source>
        <strain evidence="1">JC732</strain>
    </source>
</reference>
<keyword evidence="2" id="KW-1185">Reference proteome</keyword>
<evidence type="ECO:0000313" key="1">
    <source>
        <dbReference type="EMBL" id="MCC9630397.1"/>
    </source>
</evidence>
<accession>A0A9X1MQW7</accession>
<proteinExistence type="predicted"/>
<gene>
    <name evidence="1" type="ORF">LOC68_18540</name>
</gene>
<sequence>MKILRGPGNWKIVNLPQDFRPEVLLAFQMACEECFRRDEYQLTSGHLVLGLIKGTYLRSAECTADEWLRKGRLAIETLSARDSDPEAPERRDLDSRNDYLIYITTAAQQGLRWLQNDSPATPDAEDCSPNLERFLTQTRASAECEGARVLAKLFPVSA</sequence>
<name>A0A9X1MQW7_9BACT</name>
<dbReference type="RefSeq" id="WP_230221504.1">
    <property type="nucleotide sequence ID" value="NZ_JAJKFT010000010.1"/>
</dbReference>
<dbReference type="EMBL" id="JAJKFT010000010">
    <property type="protein sequence ID" value="MCC9630397.1"/>
    <property type="molecule type" value="Genomic_DNA"/>
</dbReference>
<protein>
    <submittedName>
        <fullName evidence="1">Uncharacterized protein</fullName>
    </submittedName>
</protein>
<evidence type="ECO:0000313" key="2">
    <source>
        <dbReference type="Proteomes" id="UP001139103"/>
    </source>
</evidence>
<organism evidence="1 2">
    <name type="scientific">Blastopirellula sediminis</name>
    <dbReference type="NCBI Taxonomy" id="2894196"/>
    <lineage>
        <taxon>Bacteria</taxon>
        <taxon>Pseudomonadati</taxon>
        <taxon>Planctomycetota</taxon>
        <taxon>Planctomycetia</taxon>
        <taxon>Pirellulales</taxon>
        <taxon>Pirellulaceae</taxon>
        <taxon>Blastopirellula</taxon>
    </lineage>
</organism>